<organism evidence="1 2">
    <name type="scientific">Fusarium decemcellulare</name>
    <dbReference type="NCBI Taxonomy" id="57161"/>
    <lineage>
        <taxon>Eukaryota</taxon>
        <taxon>Fungi</taxon>
        <taxon>Dikarya</taxon>
        <taxon>Ascomycota</taxon>
        <taxon>Pezizomycotina</taxon>
        <taxon>Sordariomycetes</taxon>
        <taxon>Hypocreomycetidae</taxon>
        <taxon>Hypocreales</taxon>
        <taxon>Nectriaceae</taxon>
        <taxon>Fusarium</taxon>
        <taxon>Fusarium decemcellulare species complex</taxon>
    </lineage>
</organism>
<proteinExistence type="predicted"/>
<comment type="caution">
    <text evidence="1">The sequence shown here is derived from an EMBL/GenBank/DDBJ whole genome shotgun (WGS) entry which is preliminary data.</text>
</comment>
<evidence type="ECO:0000313" key="2">
    <source>
        <dbReference type="Proteomes" id="UP001148629"/>
    </source>
</evidence>
<sequence length="290" mass="33081">MPTSSTDDATPNGDIPTFISFLARDEIYKAEKPYAVSFPVGHIQGAKSTNHIFDIKPVMVCDLRNQDLELELDTHGACFLEAKTCLKVEEASDVSTVAMNKYAAEIVGILKDRFPYYAEIQLMVFQVRKRYPNFPHGGGELAKFTQPVTVPHTDFSVHGAFMRMKDVFPGQIERYQDREFDLLNVWKVLKGPNDDWPLAVCDFSSIDWENDTTANDAILPQRTGENWLLHHSDRHRWYYLGGMEEDDLVVLRNIDSGGKRPCSFHVAFYNHKSSSDPRESVELRVVAFRT</sequence>
<protein>
    <submittedName>
        <fullName evidence="1">Uncharacterized protein</fullName>
    </submittedName>
</protein>
<accession>A0ACC1RY89</accession>
<reference evidence="1" key="1">
    <citation type="submission" date="2022-08" db="EMBL/GenBank/DDBJ databases">
        <title>Genome Sequence of Fusarium decemcellulare.</title>
        <authorList>
            <person name="Buettner E."/>
        </authorList>
    </citation>
    <scope>NUCLEOTIDE SEQUENCE</scope>
    <source>
        <strain evidence="1">Babe19</strain>
    </source>
</reference>
<dbReference type="Proteomes" id="UP001148629">
    <property type="component" value="Unassembled WGS sequence"/>
</dbReference>
<keyword evidence="2" id="KW-1185">Reference proteome</keyword>
<dbReference type="EMBL" id="JANRMS010001449">
    <property type="protein sequence ID" value="KAJ3528155.1"/>
    <property type="molecule type" value="Genomic_DNA"/>
</dbReference>
<evidence type="ECO:0000313" key="1">
    <source>
        <dbReference type="EMBL" id="KAJ3528155.1"/>
    </source>
</evidence>
<name>A0ACC1RY89_9HYPO</name>
<gene>
    <name evidence="1" type="ORF">NM208_g10338</name>
</gene>